<accession>A0ABM9LB56</accession>
<dbReference type="PANTHER" id="PTHR37042:SF4">
    <property type="entry name" value="OUTER MEMBRANE PROTEIN RV1973"/>
    <property type="match status" value="1"/>
</dbReference>
<name>A0ABM9LB56_9MYCO</name>
<dbReference type="Proteomes" id="UP001190465">
    <property type="component" value="Chromosome"/>
</dbReference>
<keyword evidence="2" id="KW-0472">Membrane</keyword>
<sequence>MTRSRKVAALVVLPATAIAMTAGAAYFKYESETASASRAAGTEAVAAAGETIAAMLTYTPDTVEQTLTAAQLRLTGSFHDEYTQLMHDEVIPEARQRQVRTVASIPALGVIHAESDKVLVLAYVNQHAAAGAEPPTDTATTVRATLEKVDGRWLISGFEPI</sequence>
<dbReference type="EMBL" id="OY726397">
    <property type="protein sequence ID" value="CAJ1496038.1"/>
    <property type="molecule type" value="Genomic_DNA"/>
</dbReference>
<evidence type="ECO:0000313" key="5">
    <source>
        <dbReference type="Proteomes" id="UP001190465"/>
    </source>
</evidence>
<dbReference type="RefSeq" id="WP_308480890.1">
    <property type="nucleotide sequence ID" value="NZ_OY726397.1"/>
</dbReference>
<keyword evidence="5" id="KW-1185">Reference proteome</keyword>
<keyword evidence="3" id="KW-0732">Signal</keyword>
<evidence type="ECO:0008006" key="6">
    <source>
        <dbReference type="Google" id="ProtNLM"/>
    </source>
</evidence>
<feature type="chain" id="PRO_5045625971" description="Twin-arginine translocation pathway signal" evidence="3">
    <location>
        <begin position="25"/>
        <end position="161"/>
    </location>
</feature>
<comment type="subcellular location">
    <subcellularLocation>
        <location evidence="1">Membrane</location>
    </subcellularLocation>
</comment>
<reference evidence="4 5" key="1">
    <citation type="submission" date="2023-08" db="EMBL/GenBank/DDBJ databases">
        <authorList>
            <person name="Folkvardsen B D."/>
            <person name="Norman A."/>
        </authorList>
    </citation>
    <scope>NUCLEOTIDE SEQUENCE [LARGE SCALE GENOMIC DNA]</scope>
    <source>
        <strain evidence="4 5">Mu0053</strain>
    </source>
</reference>
<evidence type="ECO:0000313" key="4">
    <source>
        <dbReference type="EMBL" id="CAJ1496038.1"/>
    </source>
</evidence>
<gene>
    <name evidence="4" type="ORF">MU0053_000548</name>
</gene>
<proteinExistence type="predicted"/>
<organism evidence="4 5">
    <name type="scientific">[Mycobacterium] burgundiense</name>
    <dbReference type="NCBI Taxonomy" id="3064286"/>
    <lineage>
        <taxon>Bacteria</taxon>
        <taxon>Bacillati</taxon>
        <taxon>Actinomycetota</taxon>
        <taxon>Actinomycetes</taxon>
        <taxon>Mycobacteriales</taxon>
        <taxon>Mycobacteriaceae</taxon>
        <taxon>Mycolicibacterium</taxon>
    </lineage>
</organism>
<evidence type="ECO:0000256" key="1">
    <source>
        <dbReference type="ARBA" id="ARBA00004370"/>
    </source>
</evidence>
<dbReference type="PANTHER" id="PTHR37042">
    <property type="entry name" value="OUTER MEMBRANE PROTEIN RV1973"/>
    <property type="match status" value="1"/>
</dbReference>
<evidence type="ECO:0000256" key="2">
    <source>
        <dbReference type="ARBA" id="ARBA00023136"/>
    </source>
</evidence>
<feature type="signal peptide" evidence="3">
    <location>
        <begin position="1"/>
        <end position="24"/>
    </location>
</feature>
<evidence type="ECO:0000256" key="3">
    <source>
        <dbReference type="SAM" id="SignalP"/>
    </source>
</evidence>
<protein>
    <recommendedName>
        <fullName evidence="6">Twin-arginine translocation pathway signal</fullName>
    </recommendedName>
</protein>